<proteinExistence type="predicted"/>
<dbReference type="EMBL" id="MLFS01000056">
    <property type="protein sequence ID" value="ORM70952.1"/>
    <property type="molecule type" value="Genomic_DNA"/>
</dbReference>
<name>A0A1X1D2N9_9GAMM</name>
<gene>
    <name evidence="1" type="ORF">HA48_17120</name>
</gene>
<comment type="caution">
    <text evidence="1">The sequence shown here is derived from an EMBL/GenBank/DDBJ whole genome shotgun (WGS) entry which is preliminary data.</text>
</comment>
<dbReference type="Pfam" id="PF05489">
    <property type="entry name" value="Phage_tail_X"/>
    <property type="match status" value="1"/>
</dbReference>
<dbReference type="InterPro" id="IPR008861">
    <property type="entry name" value="GpX-like"/>
</dbReference>
<keyword evidence="2" id="KW-1185">Reference proteome</keyword>
<dbReference type="RefSeq" id="WP_128602445.1">
    <property type="nucleotide sequence ID" value="NZ_MLFS01000056.1"/>
</dbReference>
<dbReference type="STRING" id="1076551.HA48_17120"/>
<sequence length="68" mass="7486">MTQIYALQGDTVDEICYRHYRRTEQVVERVYLANPGLAAVGVVLPHGYALVLPELPAAATGETVALWD</sequence>
<dbReference type="Proteomes" id="UP000193104">
    <property type="component" value="Unassembled WGS sequence"/>
</dbReference>
<accession>A0A1X1D2N9</accession>
<dbReference type="OrthoDB" id="8759063at2"/>
<evidence type="ECO:0000313" key="2">
    <source>
        <dbReference type="Proteomes" id="UP000193104"/>
    </source>
</evidence>
<protein>
    <submittedName>
        <fullName evidence="1">Phage tail protein</fullName>
    </submittedName>
</protein>
<evidence type="ECO:0000313" key="1">
    <source>
        <dbReference type="EMBL" id="ORM70952.1"/>
    </source>
</evidence>
<reference evidence="1 2" key="1">
    <citation type="journal article" date="2017" name="Antonie Van Leeuwenhoek">
        <title>Phylogenomic resolution of the bacterial genus Pantoea and its relationship with Erwinia and Tatumella.</title>
        <authorList>
            <person name="Palmer M."/>
            <person name="Steenkamp E.T."/>
            <person name="Coetzee M.P."/>
            <person name="Chan W.Y."/>
            <person name="van Zyl E."/>
            <person name="De Maayer P."/>
            <person name="Coutinho T.A."/>
            <person name="Blom J."/>
            <person name="Smits T.H."/>
            <person name="Duffy B."/>
            <person name="Venter S.N."/>
        </authorList>
    </citation>
    <scope>NUCLEOTIDE SEQUENCE [LARGE SCALE GENOMIC DNA]</scope>
    <source>
        <strain evidence="1 2">LMG 26277</strain>
    </source>
</reference>
<organism evidence="1 2">
    <name type="scientific">Pantoea wallisii</name>
    <dbReference type="NCBI Taxonomy" id="1076551"/>
    <lineage>
        <taxon>Bacteria</taxon>
        <taxon>Pseudomonadati</taxon>
        <taxon>Pseudomonadota</taxon>
        <taxon>Gammaproteobacteria</taxon>
        <taxon>Enterobacterales</taxon>
        <taxon>Erwiniaceae</taxon>
        <taxon>Pantoea</taxon>
    </lineage>
</organism>
<dbReference type="AlphaFoldDB" id="A0A1X1D2N9"/>